<gene>
    <name evidence="4" type="ORF">GGQ92_002427</name>
</gene>
<evidence type="ECO:0000313" key="5">
    <source>
        <dbReference type="Proteomes" id="UP000572212"/>
    </source>
</evidence>
<dbReference type="PANTHER" id="PTHR12304:SF4">
    <property type="entry name" value="URIDINE NUCLEOSIDASE"/>
    <property type="match status" value="1"/>
</dbReference>
<keyword evidence="1 4" id="KW-0378">Hydrolase</keyword>
<dbReference type="RefSeq" id="WP_184249104.1">
    <property type="nucleotide sequence ID" value="NZ_BAAACU010000006.1"/>
</dbReference>
<feature type="domain" description="Inosine/uridine-preferring nucleoside hydrolase" evidence="3">
    <location>
        <begin position="5"/>
        <end position="306"/>
    </location>
</feature>
<dbReference type="InterPro" id="IPR036452">
    <property type="entry name" value="Ribo_hydro-like"/>
</dbReference>
<dbReference type="GO" id="GO:0006152">
    <property type="term" value="P:purine nucleoside catabolic process"/>
    <property type="evidence" value="ECO:0007669"/>
    <property type="project" value="TreeGrafter"/>
</dbReference>
<accession>A0A841RPQ6</accession>
<dbReference type="InterPro" id="IPR023186">
    <property type="entry name" value="IUNH"/>
</dbReference>
<evidence type="ECO:0000259" key="3">
    <source>
        <dbReference type="Pfam" id="PF01156"/>
    </source>
</evidence>
<dbReference type="GO" id="GO:0005829">
    <property type="term" value="C:cytosol"/>
    <property type="evidence" value="ECO:0007669"/>
    <property type="project" value="TreeGrafter"/>
</dbReference>
<dbReference type="Pfam" id="PF01156">
    <property type="entry name" value="IU_nuc_hydro"/>
    <property type="match status" value="1"/>
</dbReference>
<dbReference type="AlphaFoldDB" id="A0A841RPQ6"/>
<dbReference type="InterPro" id="IPR001910">
    <property type="entry name" value="Inosine/uridine_hydrolase_dom"/>
</dbReference>
<dbReference type="GO" id="GO:0008477">
    <property type="term" value="F:purine nucleosidase activity"/>
    <property type="evidence" value="ECO:0007669"/>
    <property type="project" value="UniProtKB-EC"/>
</dbReference>
<evidence type="ECO:0000313" key="4">
    <source>
        <dbReference type="EMBL" id="MBB6513613.1"/>
    </source>
</evidence>
<protein>
    <submittedName>
        <fullName evidence="4">Purine nucleosidase</fullName>
        <ecNumber evidence="4">3.2.2.1</ecNumber>
    </submittedName>
</protein>
<proteinExistence type="predicted"/>
<sequence>MSIKVLLFGDIGIDDIMALIYAYLTDEIEVVGIVTEYGNISRDNALRTVQYLGEEVLVTDEPEQAVTIAGAEKSMTAVEVDVVPEIHGEFGLGPIIPPANQDEVTLENFFTIVDIIEEYGEDLHIVNVGRLTSLATMYLLYPRTMEQIKHIYVMGGAFWIPGNVTAVSEANFHGDPVAAQIVLTYAEKVTIIPLNVTQHAIVTPNMVDYIDQVGSIDIIKPMMDYYYNFYKQRDPSLQGSPLHDVLTMMAVPMNEMFTFEEYPVQIVQATRGTERGQSIADIRTLGHLEPGEAMDIKRHRIAFDFNYRDFFMKFMTVMSGERFDLKN</sequence>
<dbReference type="Proteomes" id="UP000572212">
    <property type="component" value="Unassembled WGS sequence"/>
</dbReference>
<keyword evidence="2 4" id="KW-0326">Glycosidase</keyword>
<dbReference type="EC" id="3.2.2.1" evidence="4"/>
<dbReference type="EMBL" id="JACHON010000014">
    <property type="protein sequence ID" value="MBB6513613.1"/>
    <property type="molecule type" value="Genomic_DNA"/>
</dbReference>
<evidence type="ECO:0000256" key="1">
    <source>
        <dbReference type="ARBA" id="ARBA00022801"/>
    </source>
</evidence>
<dbReference type="CDD" id="cd00455">
    <property type="entry name" value="nuc_hydro"/>
    <property type="match status" value="1"/>
</dbReference>
<organism evidence="4 5">
    <name type="scientific">Gracilibacillus halotolerans</name>
    <dbReference type="NCBI Taxonomy" id="74386"/>
    <lineage>
        <taxon>Bacteria</taxon>
        <taxon>Bacillati</taxon>
        <taxon>Bacillota</taxon>
        <taxon>Bacilli</taxon>
        <taxon>Bacillales</taxon>
        <taxon>Bacillaceae</taxon>
        <taxon>Gracilibacillus</taxon>
    </lineage>
</organism>
<comment type="caution">
    <text evidence="4">The sequence shown here is derived from an EMBL/GenBank/DDBJ whole genome shotgun (WGS) entry which is preliminary data.</text>
</comment>
<keyword evidence="5" id="KW-1185">Reference proteome</keyword>
<dbReference type="PANTHER" id="PTHR12304">
    <property type="entry name" value="INOSINE-URIDINE PREFERRING NUCLEOSIDE HYDROLASE"/>
    <property type="match status" value="1"/>
</dbReference>
<reference evidence="4 5" key="1">
    <citation type="submission" date="2020-08" db="EMBL/GenBank/DDBJ databases">
        <title>Genomic Encyclopedia of Type Strains, Phase IV (KMG-IV): sequencing the most valuable type-strain genomes for metagenomic binning, comparative biology and taxonomic classification.</title>
        <authorList>
            <person name="Goeker M."/>
        </authorList>
    </citation>
    <scope>NUCLEOTIDE SEQUENCE [LARGE SCALE GENOMIC DNA]</scope>
    <source>
        <strain evidence="4 5">DSM 11805</strain>
    </source>
</reference>
<dbReference type="Gene3D" id="3.90.245.10">
    <property type="entry name" value="Ribonucleoside hydrolase-like"/>
    <property type="match status" value="1"/>
</dbReference>
<dbReference type="SUPFAM" id="SSF53590">
    <property type="entry name" value="Nucleoside hydrolase"/>
    <property type="match status" value="1"/>
</dbReference>
<name>A0A841RPQ6_9BACI</name>
<evidence type="ECO:0000256" key="2">
    <source>
        <dbReference type="ARBA" id="ARBA00023295"/>
    </source>
</evidence>